<name>A0A835L2D1_SPOEX</name>
<comment type="caution">
    <text evidence="2">The sequence shown here is derived from an EMBL/GenBank/DDBJ whole genome shotgun (WGS) entry which is preliminary data.</text>
</comment>
<proteinExistence type="predicted"/>
<feature type="transmembrane region" description="Helical" evidence="1">
    <location>
        <begin position="6"/>
        <end position="22"/>
    </location>
</feature>
<organism evidence="2 3">
    <name type="scientific">Spodoptera exigua</name>
    <name type="common">Beet armyworm</name>
    <name type="synonym">Noctua fulgens</name>
    <dbReference type="NCBI Taxonomy" id="7107"/>
    <lineage>
        <taxon>Eukaryota</taxon>
        <taxon>Metazoa</taxon>
        <taxon>Ecdysozoa</taxon>
        <taxon>Arthropoda</taxon>
        <taxon>Hexapoda</taxon>
        <taxon>Insecta</taxon>
        <taxon>Pterygota</taxon>
        <taxon>Neoptera</taxon>
        <taxon>Endopterygota</taxon>
        <taxon>Lepidoptera</taxon>
        <taxon>Glossata</taxon>
        <taxon>Ditrysia</taxon>
        <taxon>Noctuoidea</taxon>
        <taxon>Noctuidae</taxon>
        <taxon>Amphipyrinae</taxon>
        <taxon>Spodoptera</taxon>
    </lineage>
</organism>
<keyword evidence="1" id="KW-1133">Transmembrane helix</keyword>
<dbReference type="Proteomes" id="UP000648187">
    <property type="component" value="Unassembled WGS sequence"/>
</dbReference>
<accession>A0A835L2D1</accession>
<sequence length="251" mass="29213">MYSIIFLIVPIPNFLMLYYILIPKVLNFGLKSCYFYYRNVSNNLSWPPTSCIKTPTSCFQDPVRIKSLLTMPYIAPPVLKMKLYKKLRKSKNLWTVQTLDSEYHVYLGIINAFVEYDGGTCTAEHGVHGGLRLRLAQTLANILPVVFYGVSTRPYLTNVRTVKELRNAEMINTELCLSSFTQFDAQLMCCFRLLLTCKRSECPTYDTNSVFHHILKFSKDVTVMVILECYRDLDRYKYECDRLRMSLIYSS</sequence>
<evidence type="ECO:0000313" key="3">
    <source>
        <dbReference type="Proteomes" id="UP000648187"/>
    </source>
</evidence>
<evidence type="ECO:0000313" key="2">
    <source>
        <dbReference type="EMBL" id="KAF9410188.1"/>
    </source>
</evidence>
<reference evidence="2" key="1">
    <citation type="submission" date="2020-08" db="EMBL/GenBank/DDBJ databases">
        <title>Spodoptera exigua strain:BAW_Kor-Di-RS1 Genome sequencing and assembly.</title>
        <authorList>
            <person name="Kim J."/>
            <person name="Nam H.Y."/>
            <person name="Kwon M."/>
            <person name="Choi J.H."/>
            <person name="Cho S.R."/>
            <person name="Kim G.-H."/>
        </authorList>
    </citation>
    <scope>NUCLEOTIDE SEQUENCE</scope>
    <source>
        <strain evidence="2">BAW_Kor-Di-RS1</strain>
        <tissue evidence="2">Whole-body</tissue>
    </source>
</reference>
<gene>
    <name evidence="2" type="ORF">HW555_010666</name>
</gene>
<keyword evidence="1" id="KW-0812">Transmembrane</keyword>
<evidence type="ECO:0000256" key="1">
    <source>
        <dbReference type="SAM" id="Phobius"/>
    </source>
</evidence>
<keyword evidence="3" id="KW-1185">Reference proteome</keyword>
<dbReference type="AlphaFoldDB" id="A0A835L2D1"/>
<protein>
    <submittedName>
        <fullName evidence="2">Uncharacterized protein</fullName>
    </submittedName>
</protein>
<keyword evidence="1" id="KW-0472">Membrane</keyword>
<dbReference type="EMBL" id="JACKWZ010000274">
    <property type="protein sequence ID" value="KAF9410188.1"/>
    <property type="molecule type" value="Genomic_DNA"/>
</dbReference>